<dbReference type="Gene3D" id="1.20.58.340">
    <property type="entry name" value="Magnesium transport protein CorA, transmembrane region"/>
    <property type="match status" value="2"/>
</dbReference>
<evidence type="ECO:0000313" key="13">
    <source>
        <dbReference type="Proteomes" id="UP000220836"/>
    </source>
</evidence>
<dbReference type="GO" id="GO:0000287">
    <property type="term" value="F:magnesium ion binding"/>
    <property type="evidence" value="ECO:0007669"/>
    <property type="project" value="TreeGrafter"/>
</dbReference>
<evidence type="ECO:0000256" key="5">
    <source>
        <dbReference type="ARBA" id="ARBA00022519"/>
    </source>
</evidence>
<reference evidence="12 13" key="1">
    <citation type="submission" date="2017-05" db="EMBL/GenBank/DDBJ databases">
        <authorList>
            <person name="Song R."/>
            <person name="Chenine A.L."/>
            <person name="Ruprecht R.M."/>
        </authorList>
    </citation>
    <scope>NUCLEOTIDE SEQUENCE [LARGE SCALE GENOMIC DNA]</scope>
    <source>
        <strain evidence="12 13">CECT 8663</strain>
    </source>
</reference>
<dbReference type="PANTHER" id="PTHR46494">
    <property type="entry name" value="CORA FAMILY METAL ION TRANSPORTER (EUROFUNG)"/>
    <property type="match status" value="1"/>
</dbReference>
<dbReference type="GO" id="GO:0050897">
    <property type="term" value="F:cobalt ion binding"/>
    <property type="evidence" value="ECO:0007669"/>
    <property type="project" value="TreeGrafter"/>
</dbReference>
<evidence type="ECO:0000256" key="3">
    <source>
        <dbReference type="ARBA" id="ARBA00022448"/>
    </source>
</evidence>
<dbReference type="Proteomes" id="UP000220836">
    <property type="component" value="Unassembled WGS sequence"/>
</dbReference>
<evidence type="ECO:0000256" key="1">
    <source>
        <dbReference type="ARBA" id="ARBA00004651"/>
    </source>
</evidence>
<dbReference type="SUPFAM" id="SSF144083">
    <property type="entry name" value="Magnesium transport protein CorA, transmembrane region"/>
    <property type="match status" value="1"/>
</dbReference>
<keyword evidence="7" id="KW-0862">Zinc</keyword>
<keyword evidence="4" id="KW-1003">Cell membrane</keyword>
<gene>
    <name evidence="12" type="primary">zntB</name>
    <name evidence="12" type="ORF">PEV8663_00483</name>
</gene>
<keyword evidence="8 11" id="KW-1133">Transmembrane helix</keyword>
<organism evidence="12 13">
    <name type="scientific">Pelagimonas varians</name>
    <dbReference type="NCBI Taxonomy" id="696760"/>
    <lineage>
        <taxon>Bacteria</taxon>
        <taxon>Pseudomonadati</taxon>
        <taxon>Pseudomonadota</taxon>
        <taxon>Alphaproteobacteria</taxon>
        <taxon>Rhodobacterales</taxon>
        <taxon>Roseobacteraceae</taxon>
        <taxon>Pelagimonas</taxon>
    </lineage>
</organism>
<name>A0A238JXW4_9RHOB</name>
<dbReference type="OrthoDB" id="9803484at2"/>
<evidence type="ECO:0000256" key="2">
    <source>
        <dbReference type="ARBA" id="ARBA00009765"/>
    </source>
</evidence>
<dbReference type="CDD" id="cd12833">
    <property type="entry name" value="ZntB-like_1"/>
    <property type="match status" value="1"/>
</dbReference>
<evidence type="ECO:0000256" key="11">
    <source>
        <dbReference type="SAM" id="Phobius"/>
    </source>
</evidence>
<dbReference type="GO" id="GO:0005886">
    <property type="term" value="C:plasma membrane"/>
    <property type="evidence" value="ECO:0007669"/>
    <property type="project" value="UniProtKB-SubCell"/>
</dbReference>
<dbReference type="InterPro" id="IPR002523">
    <property type="entry name" value="MgTranspt_CorA/ZnTranspt_ZntB"/>
</dbReference>
<sequence>MTSHKLSPIAAFDIQGGNVTQTVQSWPHLDLAAGYRWLHLDLINPETVPWITENLPEIAAKALWQEETRPRCERHDNGLILNLRAVNLNPGSDPEDMVSLRMWVTKSAVVTARTRKVWAADAIRQSADKGVAPATVGLFLAELTHGLAHRIEAISLGLEDQTDLLEETVLGGDALALGQLGNLRQTVIKMRRFINPQREAVATLAAQENWIFSADELAQLRETSNKTRRIVEELDATRDRLAALQEFIDAERTHALSRNSYILSVVAAIFLPLGFLTGLFGINVAGMPGTAEPLAFWFVTGGSAIAGIALFLIFKLSKWL</sequence>
<comment type="similarity">
    <text evidence="2">Belongs to the CorA metal ion transporter (MIT) (TC 1.A.35) family.</text>
</comment>
<keyword evidence="3" id="KW-0813">Transport</keyword>
<dbReference type="GO" id="GO:0015087">
    <property type="term" value="F:cobalt ion transmembrane transporter activity"/>
    <property type="evidence" value="ECO:0007669"/>
    <property type="project" value="TreeGrafter"/>
</dbReference>
<dbReference type="Pfam" id="PF01544">
    <property type="entry name" value="CorA"/>
    <property type="match status" value="1"/>
</dbReference>
<accession>A0A238JXW4</accession>
<dbReference type="Gene3D" id="3.30.460.20">
    <property type="entry name" value="CorA soluble domain-like"/>
    <property type="match status" value="1"/>
</dbReference>
<keyword evidence="10 11" id="KW-0472">Membrane</keyword>
<dbReference type="SUPFAM" id="SSF143865">
    <property type="entry name" value="CorA soluble domain-like"/>
    <property type="match status" value="1"/>
</dbReference>
<evidence type="ECO:0000313" key="12">
    <source>
        <dbReference type="EMBL" id="SMX35490.1"/>
    </source>
</evidence>
<dbReference type="InterPro" id="IPR045861">
    <property type="entry name" value="CorA_cytoplasmic_dom"/>
</dbReference>
<dbReference type="GO" id="GO:0015095">
    <property type="term" value="F:magnesium ion transmembrane transporter activity"/>
    <property type="evidence" value="ECO:0007669"/>
    <property type="project" value="TreeGrafter"/>
</dbReference>
<dbReference type="InterPro" id="IPR045863">
    <property type="entry name" value="CorA_TM1_TM2"/>
</dbReference>
<evidence type="ECO:0000256" key="4">
    <source>
        <dbReference type="ARBA" id="ARBA00022475"/>
    </source>
</evidence>
<evidence type="ECO:0000256" key="8">
    <source>
        <dbReference type="ARBA" id="ARBA00022989"/>
    </source>
</evidence>
<dbReference type="RefSeq" id="WP_097803042.1">
    <property type="nucleotide sequence ID" value="NZ_FXYH01000002.1"/>
</dbReference>
<protein>
    <submittedName>
        <fullName evidence="12">Zinc transport protein ZntB</fullName>
    </submittedName>
</protein>
<keyword evidence="5" id="KW-0997">Cell inner membrane</keyword>
<proteinExistence type="inferred from homology"/>
<keyword evidence="13" id="KW-1185">Reference proteome</keyword>
<evidence type="ECO:0000256" key="10">
    <source>
        <dbReference type="ARBA" id="ARBA00023136"/>
    </source>
</evidence>
<comment type="subcellular location">
    <subcellularLocation>
        <location evidence="1">Cell membrane</location>
        <topology evidence="1">Multi-pass membrane protein</topology>
    </subcellularLocation>
</comment>
<evidence type="ECO:0000256" key="9">
    <source>
        <dbReference type="ARBA" id="ARBA00023065"/>
    </source>
</evidence>
<dbReference type="AlphaFoldDB" id="A0A238JXW4"/>
<feature type="transmembrane region" description="Helical" evidence="11">
    <location>
        <begin position="261"/>
        <end position="282"/>
    </location>
</feature>
<dbReference type="PANTHER" id="PTHR46494:SF3">
    <property type="entry name" value="ZINC TRANSPORT PROTEIN ZNTB"/>
    <property type="match status" value="1"/>
</dbReference>
<evidence type="ECO:0000256" key="7">
    <source>
        <dbReference type="ARBA" id="ARBA00022833"/>
    </source>
</evidence>
<evidence type="ECO:0000256" key="6">
    <source>
        <dbReference type="ARBA" id="ARBA00022692"/>
    </source>
</evidence>
<keyword evidence="9" id="KW-0406">Ion transport</keyword>
<dbReference type="EMBL" id="FXYH01000002">
    <property type="protein sequence ID" value="SMX35490.1"/>
    <property type="molecule type" value="Genomic_DNA"/>
</dbReference>
<keyword evidence="6 11" id="KW-0812">Transmembrane</keyword>
<feature type="transmembrane region" description="Helical" evidence="11">
    <location>
        <begin position="294"/>
        <end position="314"/>
    </location>
</feature>